<evidence type="ECO:0000256" key="1">
    <source>
        <dbReference type="SAM" id="MobiDB-lite"/>
    </source>
</evidence>
<name>A0ABW0DLB8_9ACTN</name>
<evidence type="ECO:0000313" key="4">
    <source>
        <dbReference type="Proteomes" id="UP001596035"/>
    </source>
</evidence>
<dbReference type="SMART" id="SM00316">
    <property type="entry name" value="S1"/>
    <property type="match status" value="2"/>
</dbReference>
<reference evidence="4" key="1">
    <citation type="journal article" date="2019" name="Int. J. Syst. Evol. Microbiol.">
        <title>The Global Catalogue of Microorganisms (GCM) 10K type strain sequencing project: providing services to taxonomists for standard genome sequencing and annotation.</title>
        <authorList>
            <consortium name="The Broad Institute Genomics Platform"/>
            <consortium name="The Broad Institute Genome Sequencing Center for Infectious Disease"/>
            <person name="Wu L."/>
            <person name="Ma J."/>
        </authorList>
    </citation>
    <scope>NUCLEOTIDE SEQUENCE [LARGE SCALE GENOMIC DNA]</scope>
    <source>
        <strain evidence="4">CGMCC 4.7131</strain>
    </source>
</reference>
<dbReference type="Proteomes" id="UP001596035">
    <property type="component" value="Unassembled WGS sequence"/>
</dbReference>
<protein>
    <recommendedName>
        <fullName evidence="2">S1 motif domain-containing protein</fullName>
    </recommendedName>
</protein>
<dbReference type="RefSeq" id="WP_344566407.1">
    <property type="nucleotide sequence ID" value="NZ_BAAATG010000050.1"/>
</dbReference>
<organism evidence="3 4">
    <name type="scientific">Streptomyces atrovirens</name>
    <dbReference type="NCBI Taxonomy" id="285556"/>
    <lineage>
        <taxon>Bacteria</taxon>
        <taxon>Bacillati</taxon>
        <taxon>Actinomycetota</taxon>
        <taxon>Actinomycetes</taxon>
        <taxon>Kitasatosporales</taxon>
        <taxon>Streptomycetaceae</taxon>
        <taxon>Streptomyces</taxon>
    </lineage>
</organism>
<dbReference type="Gene3D" id="2.40.50.140">
    <property type="entry name" value="Nucleic acid-binding proteins"/>
    <property type="match status" value="1"/>
</dbReference>
<dbReference type="InterPro" id="IPR012340">
    <property type="entry name" value="NA-bd_OB-fold"/>
</dbReference>
<dbReference type="CDD" id="cd00164">
    <property type="entry name" value="S1_like"/>
    <property type="match status" value="1"/>
</dbReference>
<keyword evidence="4" id="KW-1185">Reference proteome</keyword>
<accession>A0ABW0DLB8</accession>
<proteinExistence type="predicted"/>
<dbReference type="SUPFAM" id="SSF50249">
    <property type="entry name" value="Nucleic acid-binding proteins"/>
    <property type="match status" value="1"/>
</dbReference>
<dbReference type="Gene3D" id="3.40.50.450">
    <property type="match status" value="1"/>
</dbReference>
<dbReference type="PROSITE" id="PS50126">
    <property type="entry name" value="S1"/>
    <property type="match status" value="1"/>
</dbReference>
<feature type="region of interest" description="Disordered" evidence="1">
    <location>
        <begin position="431"/>
        <end position="461"/>
    </location>
</feature>
<sequence length="461" mass="50834">MELTEMLTRGPAVDDELVFFAMPYGKRTLPNGEDADFDVLYERYFAEAVRSMGLTPERADCMPGTMESPLSAAWNGVDRAGVVVIDLSLPSTSVSMELGWAMALHKRAIVIHHEGAALPTNIVGQVRAIKYRCDMTGLPDMQAALRLAIEEARRQSTPEMDLRPRTGVRDVEAIAEVVWTAADHIYVRDVQNELRTGVMRRSDMDYLEALPDDMTKRFREHGRVRGVFVTDENGTRFSQRHGKTNPWPSFEMSYRRGALVRAKVVQINRGGCFVELQEGGKSRLSMAAAEAAGLDRGSEVRVRVLSVDPVRQRIEVTLADHRRDVPDGAPLNDAERKPAVALPRSGEQYQGTVTSSVCERGFMLVALDGWSKMGQSAILHISRMTAQLRERFEAGAVAKGDRLRVEVLSAALSPRDPERAEVRLREVPADAWTAAGTAPEPQTPVFDAGTSETGAFEGQAA</sequence>
<gene>
    <name evidence="3" type="ORF">ACFPWV_06565</name>
</gene>
<comment type="caution">
    <text evidence="3">The sequence shown here is derived from an EMBL/GenBank/DDBJ whole genome shotgun (WGS) entry which is preliminary data.</text>
</comment>
<dbReference type="EMBL" id="JBHSKN010000007">
    <property type="protein sequence ID" value="MFC5239573.1"/>
    <property type="molecule type" value="Genomic_DNA"/>
</dbReference>
<dbReference type="InterPro" id="IPR003029">
    <property type="entry name" value="S1_domain"/>
</dbReference>
<feature type="domain" description="S1 motif" evidence="2">
    <location>
        <begin position="257"/>
        <end position="319"/>
    </location>
</feature>
<evidence type="ECO:0000259" key="2">
    <source>
        <dbReference type="PROSITE" id="PS50126"/>
    </source>
</evidence>
<evidence type="ECO:0000313" key="3">
    <source>
        <dbReference type="EMBL" id="MFC5239573.1"/>
    </source>
</evidence>